<feature type="region of interest" description="Disordered" evidence="5">
    <location>
        <begin position="275"/>
        <end position="361"/>
    </location>
</feature>
<evidence type="ECO:0000313" key="7">
    <source>
        <dbReference type="EMBL" id="KAF2273243.1"/>
    </source>
</evidence>
<dbReference type="InterPro" id="IPR008991">
    <property type="entry name" value="Translation_prot_SH3-like_sf"/>
</dbReference>
<dbReference type="CDD" id="cd06089">
    <property type="entry name" value="KOW_RPL26"/>
    <property type="match status" value="1"/>
</dbReference>
<dbReference type="InterPro" id="IPR041988">
    <property type="entry name" value="Ribosomal_uL24_KOW"/>
</dbReference>
<dbReference type="InterPro" id="IPR005825">
    <property type="entry name" value="Ribosomal_uL24_CS"/>
</dbReference>
<feature type="coiled-coil region" evidence="4">
    <location>
        <begin position="33"/>
        <end position="60"/>
    </location>
</feature>
<dbReference type="InterPro" id="IPR005824">
    <property type="entry name" value="KOW"/>
</dbReference>
<evidence type="ECO:0000259" key="6">
    <source>
        <dbReference type="SMART" id="SM00739"/>
    </source>
</evidence>
<evidence type="ECO:0000313" key="8">
    <source>
        <dbReference type="Proteomes" id="UP000800097"/>
    </source>
</evidence>
<feature type="compositionally biased region" description="Basic and acidic residues" evidence="5">
    <location>
        <begin position="338"/>
        <end position="348"/>
    </location>
</feature>
<dbReference type="SMART" id="SM00739">
    <property type="entry name" value="KOW"/>
    <property type="match status" value="1"/>
</dbReference>
<keyword evidence="2" id="KW-0689">Ribosomal protein</keyword>
<feature type="compositionally biased region" description="Acidic residues" evidence="5">
    <location>
        <begin position="285"/>
        <end position="294"/>
    </location>
</feature>
<feature type="domain" description="KOW" evidence="6">
    <location>
        <begin position="131"/>
        <end position="158"/>
    </location>
</feature>
<dbReference type="SUPFAM" id="SSF50104">
    <property type="entry name" value="Translation proteins SH3-like domain"/>
    <property type="match status" value="1"/>
</dbReference>
<dbReference type="GO" id="GO:0003735">
    <property type="term" value="F:structural constituent of ribosome"/>
    <property type="evidence" value="ECO:0007669"/>
    <property type="project" value="InterPro"/>
</dbReference>
<dbReference type="PROSITE" id="PS01108">
    <property type="entry name" value="RIBOSOMAL_L24"/>
    <property type="match status" value="1"/>
</dbReference>
<gene>
    <name evidence="7" type="ORF">EI97DRAFT_436298</name>
</gene>
<evidence type="ECO:0000256" key="3">
    <source>
        <dbReference type="ARBA" id="ARBA00023274"/>
    </source>
</evidence>
<keyword evidence="3" id="KW-0687">Ribonucleoprotein</keyword>
<dbReference type="GO" id="GO:0006412">
    <property type="term" value="P:translation"/>
    <property type="evidence" value="ECO:0007669"/>
    <property type="project" value="InterPro"/>
</dbReference>
<evidence type="ECO:0000256" key="2">
    <source>
        <dbReference type="ARBA" id="ARBA00022980"/>
    </source>
</evidence>
<dbReference type="GO" id="GO:0005840">
    <property type="term" value="C:ribosome"/>
    <property type="evidence" value="ECO:0007669"/>
    <property type="project" value="UniProtKB-KW"/>
</dbReference>
<accession>A0A6A6JAP4</accession>
<dbReference type="PANTHER" id="PTHR12903">
    <property type="entry name" value="MITOCHONDRIAL RIBOSOMAL PROTEIN L24"/>
    <property type="match status" value="1"/>
</dbReference>
<dbReference type="GO" id="GO:0003723">
    <property type="term" value="F:RNA binding"/>
    <property type="evidence" value="ECO:0007669"/>
    <property type="project" value="InterPro"/>
</dbReference>
<keyword evidence="4" id="KW-0175">Coiled coil</keyword>
<dbReference type="Proteomes" id="UP000800097">
    <property type="component" value="Unassembled WGS sequence"/>
</dbReference>
<sequence>MNAAKHARRLKEIRRVKAAMRFREAQRKRWLEEKEKRLLVKDHQQRLEELERGRKTAIQQSIDNAAEDWKRAHLRPNRAGGTKAAEYGAVPPEQLRSNLNIPKHWVGIDESSPRKSNTPKIPDAVRLNQWPIAKGDRVVVMQGPDAGKIGTVTDIRKDEHSLIVDDLNMGYLDSKDMVIVSDQQQPEPKMESAFPLDYSAVRLVIPKVFERTVGGRTIKETRDVIVEDIIMEKHTSGVDPFTRETVLEIPKEHQVDPHTGKAIWHRYIAGTREPIPWPWEKEPQQDEDDLPEAAEPEKTGVKSLLEKANPLTWFGKGKKDGAVSEPSSTSTPEQEETYDPKKMVRGEPNEYEPPDFDDDTTRNYVDEKTFVPVLTSLPIPPTVIEELNLSYRYLREHQLERRAANQAAKEAKERERQARIDALARMKTPMQIRYELMQAKKIKYDPKSPAPPHAQLLAALGKHIASKKVNGESKKVQRLAA</sequence>
<dbReference type="EMBL" id="ML986512">
    <property type="protein sequence ID" value="KAF2273243.1"/>
    <property type="molecule type" value="Genomic_DNA"/>
</dbReference>
<dbReference type="InterPro" id="IPR003256">
    <property type="entry name" value="Ribosomal_uL24"/>
</dbReference>
<proteinExistence type="inferred from homology"/>
<dbReference type="RefSeq" id="XP_033650782.1">
    <property type="nucleotide sequence ID" value="XM_033799061.1"/>
</dbReference>
<dbReference type="Pfam" id="PF00467">
    <property type="entry name" value="KOW"/>
    <property type="match status" value="1"/>
</dbReference>
<dbReference type="InterPro" id="IPR014722">
    <property type="entry name" value="Rib_uL2_dom2"/>
</dbReference>
<keyword evidence="8" id="KW-1185">Reference proteome</keyword>
<dbReference type="Gene3D" id="2.30.30.30">
    <property type="match status" value="1"/>
</dbReference>
<dbReference type="AlphaFoldDB" id="A0A6A6JAP4"/>
<dbReference type="OrthoDB" id="359154at2759"/>
<comment type="similarity">
    <text evidence="1">Belongs to the universal ribosomal protein uL24 family.</text>
</comment>
<evidence type="ECO:0000256" key="1">
    <source>
        <dbReference type="ARBA" id="ARBA00010618"/>
    </source>
</evidence>
<evidence type="ECO:0000256" key="5">
    <source>
        <dbReference type="SAM" id="MobiDB-lite"/>
    </source>
</evidence>
<name>A0A6A6JAP4_WESOR</name>
<organism evidence="7 8">
    <name type="scientific">Westerdykella ornata</name>
    <dbReference type="NCBI Taxonomy" id="318751"/>
    <lineage>
        <taxon>Eukaryota</taxon>
        <taxon>Fungi</taxon>
        <taxon>Dikarya</taxon>
        <taxon>Ascomycota</taxon>
        <taxon>Pezizomycotina</taxon>
        <taxon>Dothideomycetes</taxon>
        <taxon>Pleosporomycetidae</taxon>
        <taxon>Pleosporales</taxon>
        <taxon>Sporormiaceae</taxon>
        <taxon>Westerdykella</taxon>
    </lineage>
</organism>
<evidence type="ECO:0000256" key="4">
    <source>
        <dbReference type="SAM" id="Coils"/>
    </source>
</evidence>
<protein>
    <recommendedName>
        <fullName evidence="6">KOW domain-containing protein</fullName>
    </recommendedName>
</protein>
<feature type="compositionally biased region" description="Acidic residues" evidence="5">
    <location>
        <begin position="349"/>
        <end position="358"/>
    </location>
</feature>
<dbReference type="GeneID" id="54552236"/>
<dbReference type="GO" id="GO:1990904">
    <property type="term" value="C:ribonucleoprotein complex"/>
    <property type="evidence" value="ECO:0007669"/>
    <property type="project" value="UniProtKB-KW"/>
</dbReference>
<feature type="coiled-coil region" evidence="4">
    <location>
        <begin position="394"/>
        <end position="421"/>
    </location>
</feature>
<reference evidence="7" key="1">
    <citation type="journal article" date="2020" name="Stud. Mycol.">
        <title>101 Dothideomycetes genomes: a test case for predicting lifestyles and emergence of pathogens.</title>
        <authorList>
            <person name="Haridas S."/>
            <person name="Albert R."/>
            <person name="Binder M."/>
            <person name="Bloem J."/>
            <person name="Labutti K."/>
            <person name="Salamov A."/>
            <person name="Andreopoulos B."/>
            <person name="Baker S."/>
            <person name="Barry K."/>
            <person name="Bills G."/>
            <person name="Bluhm B."/>
            <person name="Cannon C."/>
            <person name="Castanera R."/>
            <person name="Culley D."/>
            <person name="Daum C."/>
            <person name="Ezra D."/>
            <person name="Gonzalez J."/>
            <person name="Henrissat B."/>
            <person name="Kuo A."/>
            <person name="Liang C."/>
            <person name="Lipzen A."/>
            <person name="Lutzoni F."/>
            <person name="Magnuson J."/>
            <person name="Mondo S."/>
            <person name="Nolan M."/>
            <person name="Ohm R."/>
            <person name="Pangilinan J."/>
            <person name="Park H.-J."/>
            <person name="Ramirez L."/>
            <person name="Alfaro M."/>
            <person name="Sun H."/>
            <person name="Tritt A."/>
            <person name="Yoshinaga Y."/>
            <person name="Zwiers L.-H."/>
            <person name="Turgeon B."/>
            <person name="Goodwin S."/>
            <person name="Spatafora J."/>
            <person name="Crous P."/>
            <person name="Grigoriev I."/>
        </authorList>
    </citation>
    <scope>NUCLEOTIDE SEQUENCE</scope>
    <source>
        <strain evidence="7">CBS 379.55</strain>
    </source>
</reference>